<proteinExistence type="predicted"/>
<dbReference type="AlphaFoldDB" id="A0AB36R1R3"/>
<dbReference type="RefSeq" id="WP_095488682.1">
    <property type="nucleotide sequence ID" value="NZ_CP088152.1"/>
</dbReference>
<evidence type="ECO:0000313" key="1">
    <source>
        <dbReference type="EMBL" id="PAP98608.1"/>
    </source>
</evidence>
<protein>
    <submittedName>
        <fullName evidence="1">Uncharacterized protein</fullName>
    </submittedName>
</protein>
<name>A0AB36R1R3_9HYPH</name>
<gene>
    <name evidence="1" type="ORF">CIT25_29335</name>
</gene>
<accession>A0AB36R1R3</accession>
<dbReference type="Proteomes" id="UP000216215">
    <property type="component" value="Unassembled WGS sequence"/>
</dbReference>
<evidence type="ECO:0000313" key="2">
    <source>
        <dbReference type="Proteomes" id="UP000216215"/>
    </source>
</evidence>
<dbReference type="EMBL" id="NPKI01000043">
    <property type="protein sequence ID" value="PAP98608.1"/>
    <property type="molecule type" value="Genomic_DNA"/>
</dbReference>
<sequence length="93" mass="10567">MADDQIILSELSDDELFVRDSFWSLVQGDFASFDLVMGLISEQLGKETALAVCRHTTAWHWRSASDRQWAINANQTGVSKPIAEVIRMMEEHI</sequence>
<comment type="caution">
    <text evidence="1">The sequence shown here is derived from an EMBL/GenBank/DDBJ whole genome shotgun (WGS) entry which is preliminary data.</text>
</comment>
<reference evidence="2" key="1">
    <citation type="submission" date="2017-08" db="EMBL/GenBank/DDBJ databases">
        <title>Mesorhizobium wenxinae sp. nov., a novel rhizobial species isolated from root nodules of chickpea (Cicer arietinum L.).</title>
        <authorList>
            <person name="Zhang J."/>
        </authorList>
    </citation>
    <scope>NUCLEOTIDE SEQUENCE [LARGE SCALE GENOMIC DNA]</scope>
    <source>
        <strain evidence="2">USDA 3392</strain>
    </source>
</reference>
<keyword evidence="2" id="KW-1185">Reference proteome</keyword>
<organism evidence="1 2">
    <name type="scientific">Mesorhizobium mediterraneum</name>
    <dbReference type="NCBI Taxonomy" id="43617"/>
    <lineage>
        <taxon>Bacteria</taxon>
        <taxon>Pseudomonadati</taxon>
        <taxon>Pseudomonadota</taxon>
        <taxon>Alphaproteobacteria</taxon>
        <taxon>Hyphomicrobiales</taxon>
        <taxon>Phyllobacteriaceae</taxon>
        <taxon>Mesorhizobium</taxon>
    </lineage>
</organism>